<accession>F2JS73</accession>
<evidence type="ECO:0000313" key="20">
    <source>
        <dbReference type="Proteomes" id="UP000008467"/>
    </source>
</evidence>
<dbReference type="PANTHER" id="PTHR46417">
    <property type="entry name" value="TRNA (GUANINE-N(1)-)-METHYLTRANSFERASE"/>
    <property type="match status" value="1"/>
</dbReference>
<dbReference type="PIRSF" id="PIRSF000386">
    <property type="entry name" value="tRNA_mtase"/>
    <property type="match status" value="1"/>
</dbReference>
<comment type="subcellular location">
    <subcellularLocation>
        <location evidence="2 15 17">Cytoplasm</location>
    </subcellularLocation>
</comment>
<dbReference type="STRING" id="642492.Clole_2302"/>
<keyword evidence="11 15" id="KW-0819">tRNA processing</keyword>
<dbReference type="Gene3D" id="1.10.1270.20">
    <property type="entry name" value="tRNA(m1g37)methyltransferase, domain 2"/>
    <property type="match status" value="1"/>
</dbReference>
<keyword evidence="10 15" id="KW-0949">S-adenosyl-L-methionine</keyword>
<evidence type="ECO:0000256" key="4">
    <source>
        <dbReference type="ARBA" id="ARBA00011738"/>
    </source>
</evidence>
<dbReference type="HOGENOM" id="CLU_047363_0_1_9"/>
<evidence type="ECO:0000256" key="6">
    <source>
        <dbReference type="ARBA" id="ARBA00014679"/>
    </source>
</evidence>
<dbReference type="EMBL" id="CP002582">
    <property type="protein sequence ID" value="ADZ84010.1"/>
    <property type="molecule type" value="Genomic_DNA"/>
</dbReference>
<dbReference type="GO" id="GO:0005829">
    <property type="term" value="C:cytosol"/>
    <property type="evidence" value="ECO:0007669"/>
    <property type="project" value="TreeGrafter"/>
</dbReference>
<dbReference type="GO" id="GO:0052906">
    <property type="term" value="F:tRNA (guanine(37)-N1)-methyltransferase activity"/>
    <property type="evidence" value="ECO:0007669"/>
    <property type="project" value="UniProtKB-UniRule"/>
</dbReference>
<evidence type="ECO:0000259" key="18">
    <source>
        <dbReference type="Pfam" id="PF01746"/>
    </source>
</evidence>
<evidence type="ECO:0000256" key="1">
    <source>
        <dbReference type="ARBA" id="ARBA00002634"/>
    </source>
</evidence>
<evidence type="ECO:0000256" key="5">
    <source>
        <dbReference type="ARBA" id="ARBA00012807"/>
    </source>
</evidence>
<dbReference type="HAMAP" id="MF_00605">
    <property type="entry name" value="TrmD"/>
    <property type="match status" value="1"/>
</dbReference>
<evidence type="ECO:0000256" key="17">
    <source>
        <dbReference type="RuleBase" id="RU003464"/>
    </source>
</evidence>
<evidence type="ECO:0000313" key="19">
    <source>
        <dbReference type="EMBL" id="ADZ84010.1"/>
    </source>
</evidence>
<dbReference type="InterPro" id="IPR023148">
    <property type="entry name" value="tRNA_m1G_MeTrfase_C_sf"/>
</dbReference>
<evidence type="ECO:0000256" key="12">
    <source>
        <dbReference type="ARBA" id="ARBA00029736"/>
    </source>
</evidence>
<comment type="catalytic activity">
    <reaction evidence="14 15 17">
        <text>guanosine(37) in tRNA + S-adenosyl-L-methionine = N(1)-methylguanosine(37) in tRNA + S-adenosyl-L-homocysteine + H(+)</text>
        <dbReference type="Rhea" id="RHEA:36899"/>
        <dbReference type="Rhea" id="RHEA-COMP:10145"/>
        <dbReference type="Rhea" id="RHEA-COMP:10147"/>
        <dbReference type="ChEBI" id="CHEBI:15378"/>
        <dbReference type="ChEBI" id="CHEBI:57856"/>
        <dbReference type="ChEBI" id="CHEBI:59789"/>
        <dbReference type="ChEBI" id="CHEBI:73542"/>
        <dbReference type="ChEBI" id="CHEBI:74269"/>
        <dbReference type="EC" id="2.1.1.228"/>
    </reaction>
</comment>
<dbReference type="PANTHER" id="PTHR46417:SF1">
    <property type="entry name" value="TRNA (GUANINE-N(1)-)-METHYLTRANSFERASE"/>
    <property type="match status" value="1"/>
</dbReference>
<feature type="binding site" evidence="15 16">
    <location>
        <begin position="134"/>
        <end position="139"/>
    </location>
    <ligand>
        <name>S-adenosyl-L-methionine</name>
        <dbReference type="ChEBI" id="CHEBI:59789"/>
    </ligand>
</feature>
<evidence type="ECO:0000256" key="16">
    <source>
        <dbReference type="PIRSR" id="PIRSR000386-1"/>
    </source>
</evidence>
<keyword evidence="20" id="KW-1185">Reference proteome</keyword>
<dbReference type="SUPFAM" id="SSF75217">
    <property type="entry name" value="alpha/beta knot"/>
    <property type="match status" value="1"/>
</dbReference>
<dbReference type="NCBIfam" id="TIGR00088">
    <property type="entry name" value="trmD"/>
    <property type="match status" value="1"/>
</dbReference>
<evidence type="ECO:0000256" key="3">
    <source>
        <dbReference type="ARBA" id="ARBA00007630"/>
    </source>
</evidence>
<proteinExistence type="inferred from homology"/>
<dbReference type="InterPro" id="IPR016009">
    <property type="entry name" value="tRNA_MeTrfase_TRMD/TRM10"/>
</dbReference>
<evidence type="ECO:0000256" key="14">
    <source>
        <dbReference type="ARBA" id="ARBA00047783"/>
    </source>
</evidence>
<protein>
    <recommendedName>
        <fullName evidence="6 15">tRNA (guanine-N(1)-)-methyltransferase</fullName>
        <ecNumber evidence="5 15">2.1.1.228</ecNumber>
    </recommendedName>
    <alternativeName>
        <fullName evidence="12 15">M1G-methyltransferase</fullName>
    </alternativeName>
    <alternativeName>
        <fullName evidence="13 15">tRNA [GM37] methyltransferase</fullName>
    </alternativeName>
</protein>
<evidence type="ECO:0000256" key="13">
    <source>
        <dbReference type="ARBA" id="ARBA00033392"/>
    </source>
</evidence>
<dbReference type="FunFam" id="1.10.1270.20:FF:000001">
    <property type="entry name" value="tRNA (guanine-N(1)-)-methyltransferase"/>
    <property type="match status" value="1"/>
</dbReference>
<feature type="domain" description="tRNA methyltransferase TRMD/TRM10-type" evidence="18">
    <location>
        <begin position="1"/>
        <end position="226"/>
    </location>
</feature>
<dbReference type="Proteomes" id="UP000008467">
    <property type="component" value="Chromosome"/>
</dbReference>
<feature type="binding site" evidence="15 16">
    <location>
        <position position="114"/>
    </location>
    <ligand>
        <name>S-adenosyl-L-methionine</name>
        <dbReference type="ChEBI" id="CHEBI:59789"/>
    </ligand>
</feature>
<comment type="subunit">
    <text evidence="4 15 17">Homodimer.</text>
</comment>
<gene>
    <name evidence="15" type="primary">trmD</name>
    <name evidence="19" type="ordered locus">Clole_2302</name>
</gene>
<dbReference type="NCBIfam" id="NF000648">
    <property type="entry name" value="PRK00026.1"/>
    <property type="match status" value="1"/>
</dbReference>
<evidence type="ECO:0000256" key="15">
    <source>
        <dbReference type="HAMAP-Rule" id="MF_00605"/>
    </source>
</evidence>
<name>F2JS73_CELLD</name>
<sequence length="253" mass="28993">MRITVMTLFKETINTLFDYSIMGRARKSGLVELEAVDIRDFANNKHHQVDDYPYGGGAGMLMMAQPVYDCYEHIRSKAEGKSMRILYMTPHGKVWNQQLAEEFSKEENIVILCGHYEGIDQRVIDEIVTDEISIGDFVLTGGELPAVMIADSIIRLLPGVLGKQESFEEESFSDGLLEYYHYTRPAVFRGKEVPPVLLSGNHQKIAEHRRQESLINTYKKRPELLETAKLTHKERTFIEAYAKKVCNENQDML</sequence>
<evidence type="ECO:0000256" key="8">
    <source>
        <dbReference type="ARBA" id="ARBA00022603"/>
    </source>
</evidence>
<dbReference type="InterPro" id="IPR029026">
    <property type="entry name" value="tRNA_m1G_MTases_N"/>
</dbReference>
<dbReference type="InterPro" id="IPR029028">
    <property type="entry name" value="Alpha/beta_knot_MTases"/>
</dbReference>
<dbReference type="EC" id="2.1.1.228" evidence="5 15"/>
<dbReference type="GO" id="GO:0002939">
    <property type="term" value="P:tRNA N1-guanine methylation"/>
    <property type="evidence" value="ECO:0007669"/>
    <property type="project" value="TreeGrafter"/>
</dbReference>
<evidence type="ECO:0000256" key="7">
    <source>
        <dbReference type="ARBA" id="ARBA00022490"/>
    </source>
</evidence>
<comment type="function">
    <text evidence="1 15 17">Specifically methylates guanosine-37 in various tRNAs.</text>
</comment>
<dbReference type="KEGG" id="cle:Clole_2302"/>
<evidence type="ECO:0000256" key="10">
    <source>
        <dbReference type="ARBA" id="ARBA00022691"/>
    </source>
</evidence>
<dbReference type="Pfam" id="PF01746">
    <property type="entry name" value="tRNA_m1G_MT"/>
    <property type="match status" value="1"/>
</dbReference>
<keyword evidence="8 15" id="KW-0489">Methyltransferase</keyword>
<evidence type="ECO:0000256" key="11">
    <source>
        <dbReference type="ARBA" id="ARBA00022694"/>
    </source>
</evidence>
<comment type="similarity">
    <text evidence="3 15 17">Belongs to the RNA methyltransferase TrmD family.</text>
</comment>
<evidence type="ECO:0000256" key="2">
    <source>
        <dbReference type="ARBA" id="ARBA00004496"/>
    </source>
</evidence>
<dbReference type="eggNOG" id="COG0336">
    <property type="taxonomic scope" value="Bacteria"/>
</dbReference>
<keyword evidence="7 15" id="KW-0963">Cytoplasm</keyword>
<organism evidence="19 20">
    <name type="scientific">Cellulosilyticum lentocellum (strain ATCC 49066 / DSM 5427 / NCIMB 11756 / RHM5)</name>
    <name type="common">Clostridium lentocellum</name>
    <dbReference type="NCBI Taxonomy" id="642492"/>
    <lineage>
        <taxon>Bacteria</taxon>
        <taxon>Bacillati</taxon>
        <taxon>Bacillota</taxon>
        <taxon>Clostridia</taxon>
        <taxon>Lachnospirales</taxon>
        <taxon>Cellulosilyticaceae</taxon>
        <taxon>Cellulosilyticum</taxon>
    </lineage>
</organism>
<dbReference type="CDD" id="cd18080">
    <property type="entry name" value="TrmD-like"/>
    <property type="match status" value="1"/>
</dbReference>
<dbReference type="AlphaFoldDB" id="F2JS73"/>
<dbReference type="FunFam" id="3.40.1280.10:FF:000001">
    <property type="entry name" value="tRNA (guanine-N(1)-)-methyltransferase"/>
    <property type="match status" value="1"/>
</dbReference>
<reference evidence="19 20" key="1">
    <citation type="journal article" date="2011" name="J. Bacteriol.">
        <title>Complete genome sequence of the cellulose-degrading bacterium Cellulosilyticum lentocellum.</title>
        <authorList>
            <consortium name="US DOE Joint Genome Institute"/>
            <person name="Miller D.A."/>
            <person name="Suen G."/>
            <person name="Bruce D."/>
            <person name="Copeland A."/>
            <person name="Cheng J.F."/>
            <person name="Detter C."/>
            <person name="Goodwin L.A."/>
            <person name="Han C.S."/>
            <person name="Hauser L.J."/>
            <person name="Land M.L."/>
            <person name="Lapidus A."/>
            <person name="Lucas S."/>
            <person name="Meincke L."/>
            <person name="Pitluck S."/>
            <person name="Tapia R."/>
            <person name="Teshima H."/>
            <person name="Woyke T."/>
            <person name="Fox B.G."/>
            <person name="Angert E.R."/>
            <person name="Currie C.R."/>
        </authorList>
    </citation>
    <scope>NUCLEOTIDE SEQUENCE [LARGE SCALE GENOMIC DNA]</scope>
    <source>
        <strain evidence="20">ATCC 49066 / DSM 5427 / NCIMB 11756 / RHM5</strain>
    </source>
</reference>
<dbReference type="RefSeq" id="WP_013657304.1">
    <property type="nucleotide sequence ID" value="NC_015275.1"/>
</dbReference>
<dbReference type="Gene3D" id="3.40.1280.10">
    <property type="match status" value="1"/>
</dbReference>
<keyword evidence="9 15" id="KW-0808">Transferase</keyword>
<dbReference type="InterPro" id="IPR002649">
    <property type="entry name" value="tRNA_m1G_MeTrfase_TrmD"/>
</dbReference>
<evidence type="ECO:0000256" key="9">
    <source>
        <dbReference type="ARBA" id="ARBA00022679"/>
    </source>
</evidence>